<proteinExistence type="predicted"/>
<dbReference type="InterPro" id="IPR012341">
    <property type="entry name" value="6hp_glycosidase-like_sf"/>
</dbReference>
<organism evidence="2 3">
    <name type="scientific">Lysobacter enzymogenes</name>
    <dbReference type="NCBI Taxonomy" id="69"/>
    <lineage>
        <taxon>Bacteria</taxon>
        <taxon>Pseudomonadati</taxon>
        <taxon>Pseudomonadota</taxon>
        <taxon>Gammaproteobacteria</taxon>
        <taxon>Lysobacterales</taxon>
        <taxon>Lysobacteraceae</taxon>
        <taxon>Lysobacter</taxon>
    </lineage>
</organism>
<protein>
    <submittedName>
        <fullName evidence="2">DUF4861 domain-containing protein</fullName>
    </submittedName>
</protein>
<evidence type="ECO:0000313" key="2">
    <source>
        <dbReference type="EMBL" id="ROU07088.1"/>
    </source>
</evidence>
<dbReference type="AlphaFoldDB" id="A0A3N2RI03"/>
<accession>A0A3N2RI03</accession>
<dbReference type="Gene3D" id="1.50.10.10">
    <property type="match status" value="1"/>
</dbReference>
<name>A0A3N2RI03_LYSEN</name>
<dbReference type="GO" id="GO:0005975">
    <property type="term" value="P:carbohydrate metabolic process"/>
    <property type="evidence" value="ECO:0007669"/>
    <property type="project" value="InterPro"/>
</dbReference>
<evidence type="ECO:0000256" key="1">
    <source>
        <dbReference type="ARBA" id="ARBA00022801"/>
    </source>
</evidence>
<gene>
    <name evidence="2" type="ORF">D9T17_11345</name>
</gene>
<dbReference type="InterPro" id="IPR052043">
    <property type="entry name" value="PolySaccharide_Degr_Enz"/>
</dbReference>
<dbReference type="GO" id="GO:0016787">
    <property type="term" value="F:hydrolase activity"/>
    <property type="evidence" value="ECO:0007669"/>
    <property type="project" value="UniProtKB-KW"/>
</dbReference>
<reference evidence="2 3" key="1">
    <citation type="submission" date="2018-10" db="EMBL/GenBank/DDBJ databases">
        <title>The genome of Lysobacter enzymogenes OH11.</title>
        <authorList>
            <person name="Liu F."/>
            <person name="Zhao Y."/>
            <person name="Qian G."/>
            <person name="Chen Y."/>
            <person name="Xu H."/>
        </authorList>
    </citation>
    <scope>NUCLEOTIDE SEQUENCE [LARGE SCALE GENOMIC DNA]</scope>
    <source>
        <strain evidence="2 3">OH11</strain>
    </source>
</reference>
<dbReference type="InterPro" id="IPR008928">
    <property type="entry name" value="6-hairpin_glycosidase_sf"/>
</dbReference>
<sequence>MAAPLAAPAKEPPLAAAQVRAALLRSADWQLANPRRIETTDWIIAPMYDGLLHAAFTTGEPRFAQAVLGFGNQSGWSPRWRYYHADDHAVGHAWLDIYQLDPTRKERLAPLQKTFDYVLAHPVTEALDFRNKSPKTPGISFTDRWTWCDALYMGPPTLVRLYRATGDKKYLDFLDREFRYTYDTLYDHDEHLFWRDGTYIGKTAPNGRKQFWSRGNGWVYAGLGLLLQELPADHPTRPFYVKLFLEMTDAVVAAQQPDGLWRPSMLDAKHIPGGEQSGSAFFTYGLAWGINHGLLSKKKYWPAVERGWRGQMSTVKPDGFVGFVQPVGEAPDKFNETSTQLYGTGAFLLAGSEILRALGGATKTAPEKILAAAQAAFDADRTPRAYARLVPERKDDLAWENDRVAFRIYGPALRASIEDSGIDAWFKKVDYPVIDKWYRDDIHNKVSYHKDHGEGYDAYGVGDTRGVGGLGLWRDGTLVAADTYRHADVVWTKPEVAEFVVAYDYPELDGRTIREKRTVRLKLGEQLNDIEARFTVDGKPVAGLEVAVGLVAQGKSAQFDLQPNDGRMSVWETIDGKGLGVGAVFAAGEVRQMKRTNLAGKAHDGKAKSAEHALAILRTDADGRVRYRAGFGWSGAGKIADRAAWDAYLADPARAPAPMEATK</sequence>
<dbReference type="PANTHER" id="PTHR33886:SF8">
    <property type="entry name" value="UNSATURATED RHAMNOGALACTURONAN HYDROLASE (EUROFUNG)"/>
    <property type="match status" value="1"/>
</dbReference>
<dbReference type="PANTHER" id="PTHR33886">
    <property type="entry name" value="UNSATURATED RHAMNOGALACTURONAN HYDROLASE (EUROFUNG)"/>
    <property type="match status" value="1"/>
</dbReference>
<dbReference type="SUPFAM" id="SSF48208">
    <property type="entry name" value="Six-hairpin glycosidases"/>
    <property type="match status" value="1"/>
</dbReference>
<dbReference type="Proteomes" id="UP000275910">
    <property type="component" value="Unassembled WGS sequence"/>
</dbReference>
<evidence type="ECO:0000313" key="3">
    <source>
        <dbReference type="Proteomes" id="UP000275910"/>
    </source>
</evidence>
<dbReference type="EMBL" id="RCTY01000024">
    <property type="protein sequence ID" value="ROU07088.1"/>
    <property type="molecule type" value="Genomic_DNA"/>
</dbReference>
<dbReference type="Pfam" id="PF16153">
    <property type="entry name" value="DUF4861"/>
    <property type="match status" value="1"/>
</dbReference>
<dbReference type="InterPro" id="IPR010905">
    <property type="entry name" value="Glyco_hydro_88"/>
</dbReference>
<dbReference type="InterPro" id="IPR032342">
    <property type="entry name" value="DUF4861"/>
</dbReference>
<dbReference type="Pfam" id="PF07470">
    <property type="entry name" value="Glyco_hydro_88"/>
    <property type="match status" value="1"/>
</dbReference>
<keyword evidence="1" id="KW-0378">Hydrolase</keyword>
<comment type="caution">
    <text evidence="2">The sequence shown here is derived from an EMBL/GenBank/DDBJ whole genome shotgun (WGS) entry which is preliminary data.</text>
</comment>